<evidence type="ECO:0000256" key="8">
    <source>
        <dbReference type="ARBA" id="ARBA00022842"/>
    </source>
</evidence>
<feature type="domain" description="GHMP kinase N-terminal" evidence="12">
    <location>
        <begin position="90"/>
        <end position="178"/>
    </location>
</feature>
<dbReference type="PANTHER" id="PTHR10457">
    <property type="entry name" value="MEVALONATE KINASE/GALACTOKINASE"/>
    <property type="match status" value="1"/>
</dbReference>
<dbReference type="InParanoid" id="A0A317ZD16"/>
<dbReference type="GO" id="GO:0046872">
    <property type="term" value="F:metal ion binding"/>
    <property type="evidence" value="ECO:0007669"/>
    <property type="project" value="UniProtKB-KW"/>
</dbReference>
<evidence type="ECO:0000313" key="16">
    <source>
        <dbReference type="Proteomes" id="UP000247099"/>
    </source>
</evidence>
<feature type="domain" description="GHMP kinase C-terminal" evidence="13">
    <location>
        <begin position="281"/>
        <end position="364"/>
    </location>
</feature>
<dbReference type="InterPro" id="IPR020568">
    <property type="entry name" value="Ribosomal_Su5_D2-typ_SF"/>
</dbReference>
<dbReference type="Gene3D" id="3.30.230.10">
    <property type="match status" value="1"/>
</dbReference>
<reference evidence="15 16" key="1">
    <citation type="submission" date="2018-05" db="EMBL/GenBank/DDBJ databases">
        <title>Coraliomargarita sinensis sp. nov., isolated from a marine solar saltern.</title>
        <authorList>
            <person name="Zhou L.Y."/>
        </authorList>
    </citation>
    <scope>NUCLEOTIDE SEQUENCE [LARGE SCALE GENOMIC DNA]</scope>
    <source>
        <strain evidence="15 16">WN38</strain>
    </source>
</reference>
<keyword evidence="8" id="KW-0460">Magnesium</keyword>
<evidence type="ECO:0000313" key="15">
    <source>
        <dbReference type="EMBL" id="PXA02890.1"/>
    </source>
</evidence>
<dbReference type="InterPro" id="IPR036554">
    <property type="entry name" value="GHMP_kinase_C_sf"/>
</dbReference>
<keyword evidence="2" id="KW-0963">Cytoplasm</keyword>
<dbReference type="GO" id="GO:0004335">
    <property type="term" value="F:galactokinase activity"/>
    <property type="evidence" value="ECO:0007669"/>
    <property type="project" value="UniProtKB-UniRule"/>
</dbReference>
<dbReference type="Pfam" id="PF10509">
    <property type="entry name" value="GalKase_gal_bdg"/>
    <property type="match status" value="1"/>
</dbReference>
<dbReference type="EMBL" id="QHJQ01000017">
    <property type="protein sequence ID" value="PXA02890.1"/>
    <property type="molecule type" value="Genomic_DNA"/>
</dbReference>
<dbReference type="FunFam" id="3.30.70.890:FF:000001">
    <property type="entry name" value="Galactokinase"/>
    <property type="match status" value="1"/>
</dbReference>
<keyword evidence="9" id="KW-0299">Galactose metabolism</keyword>
<evidence type="ECO:0000256" key="10">
    <source>
        <dbReference type="ARBA" id="ARBA00023277"/>
    </source>
</evidence>
<dbReference type="Proteomes" id="UP000247099">
    <property type="component" value="Unassembled WGS sequence"/>
</dbReference>
<dbReference type="PROSITE" id="PS00627">
    <property type="entry name" value="GHMP_KINASES_ATP"/>
    <property type="match status" value="1"/>
</dbReference>
<dbReference type="Gene3D" id="3.30.70.890">
    <property type="entry name" value="GHMP kinase, C-terminal domain"/>
    <property type="match status" value="1"/>
</dbReference>
<keyword evidence="3" id="KW-0808">Transferase</keyword>
<proteinExistence type="inferred from homology"/>
<evidence type="ECO:0000256" key="4">
    <source>
        <dbReference type="ARBA" id="ARBA00022723"/>
    </source>
</evidence>
<keyword evidence="10" id="KW-0119">Carbohydrate metabolism</keyword>
<dbReference type="InterPro" id="IPR019539">
    <property type="entry name" value="GalKase_N"/>
</dbReference>
<sequence length="383" mass="40799">MKTKLTQLFTSTFGVAPTQMAFAPGRIEFIGNHTDYNGGLVMGAAVTEGITVAASKREDREIHLICERGSLVVVALDQLEPIDGDASWSNYPVGVTKVLLDSGMSMDCGYNLAVVSNLPIGAGMSSSAAIELATAYALAALFGFDAGKADFARIGRKAENEFVGMPCGILDQGVSAFGQADHLVRIDCATEDFSTTPMPEGTHFWIFNSNKKHALVDSAYADRHKECHDALARLQIRYPDAKTLSEISLEQLEAAKDDLDELLYRRAAHIVGENARVSAVQEALASGDLSAVGAALTASHESSRVNFENSIPELDFLAQTLSKEANVYGARLTGGGFGGAVMAFTSADFSLNQARAVTEAYCEKFGFQATILHTQAGAGAYLF</sequence>
<evidence type="ECO:0000256" key="1">
    <source>
        <dbReference type="ARBA" id="ARBA00006566"/>
    </source>
</evidence>
<evidence type="ECO:0000256" key="6">
    <source>
        <dbReference type="ARBA" id="ARBA00022777"/>
    </source>
</evidence>
<evidence type="ECO:0000259" key="13">
    <source>
        <dbReference type="Pfam" id="PF08544"/>
    </source>
</evidence>
<dbReference type="PANTHER" id="PTHR10457:SF7">
    <property type="entry name" value="GALACTOKINASE-RELATED"/>
    <property type="match status" value="1"/>
</dbReference>
<dbReference type="NCBIfam" id="TIGR00131">
    <property type="entry name" value="gal_kin"/>
    <property type="match status" value="1"/>
</dbReference>
<evidence type="ECO:0000256" key="11">
    <source>
        <dbReference type="NCBIfam" id="TIGR00131"/>
    </source>
</evidence>
<dbReference type="GO" id="GO:0005524">
    <property type="term" value="F:ATP binding"/>
    <property type="evidence" value="ECO:0007669"/>
    <property type="project" value="UniProtKB-UniRule"/>
</dbReference>
<dbReference type="Pfam" id="PF00288">
    <property type="entry name" value="GHMP_kinases_N"/>
    <property type="match status" value="1"/>
</dbReference>
<dbReference type="FunFam" id="3.30.230.10:FF:000017">
    <property type="entry name" value="Galactokinase"/>
    <property type="match status" value="1"/>
</dbReference>
<evidence type="ECO:0000256" key="9">
    <source>
        <dbReference type="ARBA" id="ARBA00023144"/>
    </source>
</evidence>
<dbReference type="Pfam" id="PF08544">
    <property type="entry name" value="GHMP_kinases_C"/>
    <property type="match status" value="1"/>
</dbReference>
<keyword evidence="16" id="KW-1185">Reference proteome</keyword>
<comment type="caution">
    <text evidence="15">The sequence shown here is derived from an EMBL/GenBank/DDBJ whole genome shotgun (WGS) entry which is preliminary data.</text>
</comment>
<keyword evidence="4" id="KW-0479">Metal-binding</keyword>
<dbReference type="FunCoup" id="A0A317ZD16">
    <property type="interactions" value="377"/>
</dbReference>
<keyword evidence="7" id="KW-0067">ATP-binding</keyword>
<dbReference type="GO" id="GO:0005829">
    <property type="term" value="C:cytosol"/>
    <property type="evidence" value="ECO:0007669"/>
    <property type="project" value="TreeGrafter"/>
</dbReference>
<dbReference type="PRINTS" id="PR00959">
    <property type="entry name" value="MEVGALKINASE"/>
</dbReference>
<gene>
    <name evidence="15" type="primary">galK</name>
    <name evidence="15" type="ORF">DDZ13_14845</name>
</gene>
<organism evidence="15 16">
    <name type="scientific">Coraliomargarita sinensis</name>
    <dbReference type="NCBI Taxonomy" id="2174842"/>
    <lineage>
        <taxon>Bacteria</taxon>
        <taxon>Pseudomonadati</taxon>
        <taxon>Verrucomicrobiota</taxon>
        <taxon>Opitutia</taxon>
        <taxon>Puniceicoccales</taxon>
        <taxon>Coraliomargaritaceae</taxon>
        <taxon>Coraliomargarita</taxon>
    </lineage>
</organism>
<dbReference type="InterPro" id="IPR013750">
    <property type="entry name" value="GHMP_kinase_C_dom"/>
</dbReference>
<dbReference type="PRINTS" id="PR00473">
    <property type="entry name" value="GALCTOKINASE"/>
</dbReference>
<evidence type="ECO:0000259" key="12">
    <source>
        <dbReference type="Pfam" id="PF00288"/>
    </source>
</evidence>
<accession>A0A317ZD16</accession>
<dbReference type="EC" id="2.7.1.6" evidence="11"/>
<feature type="domain" description="Galactokinase N-terminal" evidence="14">
    <location>
        <begin position="8"/>
        <end position="56"/>
    </location>
</feature>
<keyword evidence="5" id="KW-0547">Nucleotide-binding</keyword>
<dbReference type="OrthoDB" id="250531at2"/>
<dbReference type="PIRSF" id="PIRSF000530">
    <property type="entry name" value="Galactokinase"/>
    <property type="match status" value="1"/>
</dbReference>
<evidence type="ECO:0000256" key="5">
    <source>
        <dbReference type="ARBA" id="ARBA00022741"/>
    </source>
</evidence>
<dbReference type="GO" id="GO:0006012">
    <property type="term" value="P:galactose metabolic process"/>
    <property type="evidence" value="ECO:0007669"/>
    <property type="project" value="UniProtKB-UniRule"/>
</dbReference>
<evidence type="ECO:0000259" key="14">
    <source>
        <dbReference type="Pfam" id="PF10509"/>
    </source>
</evidence>
<dbReference type="SUPFAM" id="SSF54211">
    <property type="entry name" value="Ribosomal protein S5 domain 2-like"/>
    <property type="match status" value="1"/>
</dbReference>
<comment type="similarity">
    <text evidence="1">Belongs to the GHMP kinase family. GalK subfamily.</text>
</comment>
<evidence type="ECO:0000256" key="3">
    <source>
        <dbReference type="ARBA" id="ARBA00022679"/>
    </source>
</evidence>
<dbReference type="InterPro" id="IPR000705">
    <property type="entry name" value="Galactokinase"/>
</dbReference>
<keyword evidence="6 15" id="KW-0418">Kinase</keyword>
<name>A0A317ZD16_9BACT</name>
<dbReference type="InterPro" id="IPR006206">
    <property type="entry name" value="Mevalonate/galactokinase"/>
</dbReference>
<dbReference type="InterPro" id="IPR014721">
    <property type="entry name" value="Ribsml_uS5_D2-typ_fold_subgr"/>
</dbReference>
<dbReference type="SUPFAM" id="SSF55060">
    <property type="entry name" value="GHMP Kinase, C-terminal domain"/>
    <property type="match status" value="1"/>
</dbReference>
<dbReference type="RefSeq" id="WP_110132245.1">
    <property type="nucleotide sequence ID" value="NZ_QHJQ01000017.1"/>
</dbReference>
<dbReference type="AlphaFoldDB" id="A0A317ZD16"/>
<evidence type="ECO:0000256" key="2">
    <source>
        <dbReference type="ARBA" id="ARBA00022490"/>
    </source>
</evidence>
<evidence type="ECO:0000256" key="7">
    <source>
        <dbReference type="ARBA" id="ARBA00022840"/>
    </source>
</evidence>
<protein>
    <recommendedName>
        <fullName evidence="11">Galactokinase</fullName>
        <ecNumber evidence="11">2.7.1.6</ecNumber>
    </recommendedName>
</protein>
<dbReference type="InterPro" id="IPR006204">
    <property type="entry name" value="GHMP_kinase_N_dom"/>
</dbReference>
<dbReference type="InterPro" id="IPR006203">
    <property type="entry name" value="GHMP_knse_ATP-bd_CS"/>
</dbReference>